<reference evidence="1" key="1">
    <citation type="submission" date="2021-06" db="EMBL/GenBank/DDBJ databases">
        <authorList>
            <person name="Kallberg Y."/>
            <person name="Tangrot J."/>
            <person name="Rosling A."/>
        </authorList>
    </citation>
    <scope>NUCLEOTIDE SEQUENCE</scope>
    <source>
        <strain evidence="1">MA461A</strain>
    </source>
</reference>
<proteinExistence type="predicted"/>
<comment type="caution">
    <text evidence="1">The sequence shown here is derived from an EMBL/GenBank/DDBJ whole genome shotgun (WGS) entry which is preliminary data.</text>
</comment>
<dbReference type="Proteomes" id="UP000789920">
    <property type="component" value="Unassembled WGS sequence"/>
</dbReference>
<evidence type="ECO:0000313" key="1">
    <source>
        <dbReference type="EMBL" id="CAG8771560.1"/>
    </source>
</evidence>
<gene>
    <name evidence="1" type="ORF">RPERSI_LOCUS16467</name>
</gene>
<protein>
    <submittedName>
        <fullName evidence="1">1877_t:CDS:1</fullName>
    </submittedName>
</protein>
<accession>A0ACA9R085</accession>
<feature type="non-terminal residue" evidence="1">
    <location>
        <position position="61"/>
    </location>
</feature>
<name>A0ACA9R085_9GLOM</name>
<dbReference type="EMBL" id="CAJVQC010040815">
    <property type="protein sequence ID" value="CAG8771560.1"/>
    <property type="molecule type" value="Genomic_DNA"/>
</dbReference>
<organism evidence="1 2">
    <name type="scientific">Racocetra persica</name>
    <dbReference type="NCBI Taxonomy" id="160502"/>
    <lineage>
        <taxon>Eukaryota</taxon>
        <taxon>Fungi</taxon>
        <taxon>Fungi incertae sedis</taxon>
        <taxon>Mucoromycota</taxon>
        <taxon>Glomeromycotina</taxon>
        <taxon>Glomeromycetes</taxon>
        <taxon>Diversisporales</taxon>
        <taxon>Gigasporaceae</taxon>
        <taxon>Racocetra</taxon>
    </lineage>
</organism>
<sequence length="61" mass="7525">MNKKDIHSEEESCTDIEIEKYWKRKIAAYKHSYNKWHSAIERKNQYKDNRYKFTEDGVVIE</sequence>
<evidence type="ECO:0000313" key="2">
    <source>
        <dbReference type="Proteomes" id="UP000789920"/>
    </source>
</evidence>
<keyword evidence="2" id="KW-1185">Reference proteome</keyword>